<dbReference type="RefSeq" id="WP_252761197.1">
    <property type="nucleotide sequence ID" value="NZ_JAMXLY010000030.1"/>
</dbReference>
<keyword evidence="3" id="KW-1185">Reference proteome</keyword>
<protein>
    <submittedName>
        <fullName evidence="2">Uncharacterized protein</fullName>
    </submittedName>
</protein>
<evidence type="ECO:0000313" key="2">
    <source>
        <dbReference type="EMBL" id="MCO6025841.1"/>
    </source>
</evidence>
<sequence length="180" mass="20576">MKKSVLIALFSLLSIFAQAQNEHLKFNGIPLTGTIEQYQKQLISKGFKLNKFSSKYSVEDGTRIFNGKFLNKKAKIAVYFDPETQIVFAAQAYYNHLNAQDAKIRLEELRKLLASKYGNNAFVEHDQSPEQPGFIINAKEGQIYGFVQKSKGVYHNFSTHIQYTDAINSSNHKKQFMNDL</sequence>
<evidence type="ECO:0000313" key="3">
    <source>
        <dbReference type="Proteomes" id="UP001204015"/>
    </source>
</evidence>
<dbReference type="EMBL" id="JAMXLY010000030">
    <property type="protein sequence ID" value="MCO6025841.1"/>
    <property type="molecule type" value="Genomic_DNA"/>
</dbReference>
<organism evidence="2 3">
    <name type="scientific">Segatella cerevisiae</name>
    <dbReference type="NCBI Taxonomy" id="2053716"/>
    <lineage>
        <taxon>Bacteria</taxon>
        <taxon>Pseudomonadati</taxon>
        <taxon>Bacteroidota</taxon>
        <taxon>Bacteroidia</taxon>
        <taxon>Bacteroidales</taxon>
        <taxon>Prevotellaceae</taxon>
        <taxon>Segatella</taxon>
    </lineage>
</organism>
<accession>A0ABT1BXR6</accession>
<gene>
    <name evidence="2" type="ORF">NG821_08325</name>
</gene>
<evidence type="ECO:0000256" key="1">
    <source>
        <dbReference type="SAM" id="SignalP"/>
    </source>
</evidence>
<keyword evidence="1" id="KW-0732">Signal</keyword>
<comment type="caution">
    <text evidence="2">The sequence shown here is derived from an EMBL/GenBank/DDBJ whole genome shotgun (WGS) entry which is preliminary data.</text>
</comment>
<name>A0ABT1BXR6_9BACT</name>
<reference evidence="2 3" key="1">
    <citation type="submission" date="2022-06" db="EMBL/GenBank/DDBJ databases">
        <title>A taxonomic note on the genus Prevotella: Description of four novel genera and emended description of the genera Hallella and Xylanibacter.</title>
        <authorList>
            <person name="Hitch T.C.A."/>
        </authorList>
    </citation>
    <scope>NUCLEOTIDE SEQUENCE [LARGE SCALE GENOMIC DNA]</scope>
    <source>
        <strain evidence="2 3">DSM 100619</strain>
    </source>
</reference>
<feature type="signal peptide" evidence="1">
    <location>
        <begin position="1"/>
        <end position="19"/>
    </location>
</feature>
<feature type="chain" id="PRO_5046860690" evidence="1">
    <location>
        <begin position="20"/>
        <end position="180"/>
    </location>
</feature>
<dbReference type="Proteomes" id="UP001204015">
    <property type="component" value="Unassembled WGS sequence"/>
</dbReference>
<proteinExistence type="predicted"/>